<organism evidence="10 11">
    <name type="scientific">Paraburkholderia phenazinium</name>
    <dbReference type="NCBI Taxonomy" id="60549"/>
    <lineage>
        <taxon>Bacteria</taxon>
        <taxon>Pseudomonadati</taxon>
        <taxon>Pseudomonadota</taxon>
        <taxon>Betaproteobacteria</taxon>
        <taxon>Burkholderiales</taxon>
        <taxon>Burkholderiaceae</taxon>
        <taxon>Paraburkholderia</taxon>
    </lineage>
</organism>
<dbReference type="EC" id="1.3.1.32" evidence="2"/>
<comment type="similarity">
    <text evidence="1">Belongs to the iron-containing alcohol dehydrogenase family.</text>
</comment>
<reference evidence="10 11" key="1">
    <citation type="submission" date="2016-11" db="EMBL/GenBank/DDBJ databases">
        <authorList>
            <person name="Jaros S."/>
            <person name="Januszkiewicz K."/>
            <person name="Wedrychowicz H."/>
        </authorList>
    </citation>
    <scope>NUCLEOTIDE SEQUENCE [LARGE SCALE GENOMIC DNA]</scope>
    <source>
        <strain evidence="10 11">GAS86</strain>
    </source>
</reference>
<proteinExistence type="inferred from homology"/>
<evidence type="ECO:0000256" key="5">
    <source>
        <dbReference type="ARBA" id="ARBA00023027"/>
    </source>
</evidence>
<dbReference type="FunFam" id="3.40.50.1970:FF:000015">
    <property type="entry name" value="Maleylacetate reductase 1"/>
    <property type="match status" value="1"/>
</dbReference>
<sequence length="355" mass="37222">MERFVYQGTPSRVVFEWGALATLPAEVERLGARRALILATLDQRPLADEVARVLGARAAGVHAQAVMHVPVEVARAARDAAQALDADCCVAVGGGSTIGLGKAIALESSLPIVAVPTTYAGSEMTPIYGLTEGRLKRTGRDTRVLPRTVIYDPSLTLSLPAAVSAASGINAMAHAVEALYAEDANPVISLMAEEAIRALGEALPIIVRTPDDKAMRSRALYGAWLAGTCLGSVGMALHHKLCHTLGGTFNLPHAQTHAAMLSHTAHYNHAAAPGALTRVARALGGNDAADAGPLLFELNRTLDIPAALEQIGMPEEGLDEAADLACKNPYANPRPIERDALRALLQRAWQGSAPA</sequence>
<keyword evidence="5" id="KW-0520">NAD</keyword>
<dbReference type="SUPFAM" id="SSF56796">
    <property type="entry name" value="Dehydroquinate synthase-like"/>
    <property type="match status" value="1"/>
</dbReference>
<dbReference type="CDD" id="cd08177">
    <property type="entry name" value="MAR"/>
    <property type="match status" value="1"/>
</dbReference>
<evidence type="ECO:0000256" key="6">
    <source>
        <dbReference type="ARBA" id="ARBA00050679"/>
    </source>
</evidence>
<dbReference type="GO" id="GO:1901168">
    <property type="term" value="P:3-chlorocatechol catabolic process"/>
    <property type="evidence" value="ECO:0007669"/>
    <property type="project" value="UniProtKB-ARBA"/>
</dbReference>
<evidence type="ECO:0000313" key="10">
    <source>
        <dbReference type="EMBL" id="SIO55967.1"/>
    </source>
</evidence>
<name>A0A1N6KI05_9BURK</name>
<evidence type="ECO:0000259" key="8">
    <source>
        <dbReference type="Pfam" id="PF00465"/>
    </source>
</evidence>
<evidence type="ECO:0000256" key="2">
    <source>
        <dbReference type="ARBA" id="ARBA00012005"/>
    </source>
</evidence>
<dbReference type="InterPro" id="IPR056798">
    <property type="entry name" value="ADH_Fe_C"/>
</dbReference>
<comment type="catalytic activity">
    <reaction evidence="7">
        <text>3-oxoadipate + NADP(+) = maleylacetate + NADPH + H(+)</text>
        <dbReference type="Rhea" id="RHEA:16985"/>
        <dbReference type="ChEBI" id="CHEBI:15378"/>
        <dbReference type="ChEBI" id="CHEBI:15775"/>
        <dbReference type="ChEBI" id="CHEBI:16468"/>
        <dbReference type="ChEBI" id="CHEBI:57783"/>
        <dbReference type="ChEBI" id="CHEBI:58349"/>
        <dbReference type="EC" id="1.3.1.32"/>
    </reaction>
</comment>
<evidence type="ECO:0000259" key="9">
    <source>
        <dbReference type="Pfam" id="PF25137"/>
    </source>
</evidence>
<dbReference type="Pfam" id="PF25137">
    <property type="entry name" value="ADH_Fe_C"/>
    <property type="match status" value="1"/>
</dbReference>
<feature type="domain" description="Fe-containing alcohol dehydrogenase-like C-terminal" evidence="9">
    <location>
        <begin position="165"/>
        <end position="349"/>
    </location>
</feature>
<dbReference type="PANTHER" id="PTHR11496:SF102">
    <property type="entry name" value="ALCOHOL DEHYDROGENASE 4"/>
    <property type="match status" value="1"/>
</dbReference>
<dbReference type="RefSeq" id="WP_074268914.1">
    <property type="nucleotide sequence ID" value="NZ_FSRM01000002.1"/>
</dbReference>
<evidence type="ECO:0000256" key="4">
    <source>
        <dbReference type="ARBA" id="ARBA00023002"/>
    </source>
</evidence>
<evidence type="ECO:0000256" key="1">
    <source>
        <dbReference type="ARBA" id="ARBA00007358"/>
    </source>
</evidence>
<dbReference type="PANTHER" id="PTHR11496">
    <property type="entry name" value="ALCOHOL DEHYDROGENASE"/>
    <property type="match status" value="1"/>
</dbReference>
<dbReference type="InterPro" id="IPR001670">
    <property type="entry name" value="ADH_Fe/GldA"/>
</dbReference>
<accession>A0A1N6KI05</accession>
<feature type="domain" description="Alcohol dehydrogenase iron-type/glycerol dehydrogenase GldA" evidence="8">
    <location>
        <begin position="10"/>
        <end position="153"/>
    </location>
</feature>
<dbReference type="GO" id="GO:0004022">
    <property type="term" value="F:alcohol dehydrogenase (NAD+) activity"/>
    <property type="evidence" value="ECO:0007669"/>
    <property type="project" value="TreeGrafter"/>
</dbReference>
<evidence type="ECO:0000256" key="3">
    <source>
        <dbReference type="ARBA" id="ARBA00022797"/>
    </source>
</evidence>
<keyword evidence="3" id="KW-0058">Aromatic hydrocarbons catabolism</keyword>
<dbReference type="GO" id="GO:0046872">
    <property type="term" value="F:metal ion binding"/>
    <property type="evidence" value="ECO:0007669"/>
    <property type="project" value="InterPro"/>
</dbReference>
<dbReference type="OrthoDB" id="3812122at2"/>
<gene>
    <name evidence="10" type="ORF">SAMN05444168_7200</name>
</gene>
<dbReference type="Gene3D" id="3.40.50.1970">
    <property type="match status" value="1"/>
</dbReference>
<evidence type="ECO:0000256" key="7">
    <source>
        <dbReference type="ARBA" id="ARBA00051531"/>
    </source>
</evidence>
<comment type="catalytic activity">
    <reaction evidence="6">
        <text>3-oxoadipate + NAD(+) = maleylacetate + NADH + H(+)</text>
        <dbReference type="Rhea" id="RHEA:16981"/>
        <dbReference type="ChEBI" id="CHEBI:15378"/>
        <dbReference type="ChEBI" id="CHEBI:15775"/>
        <dbReference type="ChEBI" id="CHEBI:16468"/>
        <dbReference type="ChEBI" id="CHEBI:57540"/>
        <dbReference type="ChEBI" id="CHEBI:57945"/>
        <dbReference type="EC" id="1.3.1.32"/>
    </reaction>
</comment>
<dbReference type="Proteomes" id="UP000184693">
    <property type="component" value="Unassembled WGS sequence"/>
</dbReference>
<protein>
    <recommendedName>
        <fullName evidence="2">maleylacetate reductase</fullName>
        <ecNumber evidence="2">1.3.1.32</ecNumber>
    </recommendedName>
</protein>
<dbReference type="InterPro" id="IPR034786">
    <property type="entry name" value="MAR"/>
</dbReference>
<keyword evidence="4" id="KW-0560">Oxidoreductase</keyword>
<dbReference type="EMBL" id="FSRM01000002">
    <property type="protein sequence ID" value="SIO55967.1"/>
    <property type="molecule type" value="Genomic_DNA"/>
</dbReference>
<dbReference type="Gene3D" id="1.20.1090.10">
    <property type="entry name" value="Dehydroquinate synthase-like - alpha domain"/>
    <property type="match status" value="1"/>
</dbReference>
<dbReference type="AlphaFoldDB" id="A0A1N6KI05"/>
<dbReference type="GO" id="GO:0018506">
    <property type="term" value="F:maleylacetate reductase activity"/>
    <property type="evidence" value="ECO:0007669"/>
    <property type="project" value="UniProtKB-EC"/>
</dbReference>
<dbReference type="Pfam" id="PF00465">
    <property type="entry name" value="Fe-ADH"/>
    <property type="match status" value="1"/>
</dbReference>
<dbReference type="InterPro" id="IPR039697">
    <property type="entry name" value="Alcohol_dehydrogenase_Fe"/>
</dbReference>
<evidence type="ECO:0000313" key="11">
    <source>
        <dbReference type="Proteomes" id="UP000184693"/>
    </source>
</evidence>